<dbReference type="PATRIC" id="fig|754476.3.peg.1392"/>
<dbReference type="AlphaFoldDB" id="I1XIL9"/>
<reference evidence="1 2" key="1">
    <citation type="journal article" date="2012" name="J. Bacteriol.">
        <title>Complete genome sequences of Methylophaga sp. strain JAM1 and Methylophaga sp. strain JAM7.</title>
        <authorList>
            <person name="Villeneuve C."/>
            <person name="Martineau C."/>
            <person name="Mauffrey F."/>
            <person name="Villemur R."/>
        </authorList>
    </citation>
    <scope>NUCLEOTIDE SEQUENCE [LARGE SCALE GENOMIC DNA]</scope>
    <source>
        <strain evidence="1 2">JAM1</strain>
    </source>
</reference>
<keyword evidence="2" id="KW-1185">Reference proteome</keyword>
<dbReference type="EMBL" id="CP003390">
    <property type="protein sequence ID" value="AFI84238.1"/>
    <property type="molecule type" value="Genomic_DNA"/>
</dbReference>
<gene>
    <name evidence="1" type="ordered locus">Q7A_1408</name>
</gene>
<sequence length="41" mass="4706">MANQQKKTRPFSRAKTLWGAEDFKIIFCSSADIISFVVEKI</sequence>
<evidence type="ECO:0000313" key="1">
    <source>
        <dbReference type="EMBL" id="AFI84238.1"/>
    </source>
</evidence>
<protein>
    <submittedName>
        <fullName evidence="1">Uncharacterized protein</fullName>
    </submittedName>
</protein>
<dbReference type="Proteomes" id="UP000009144">
    <property type="component" value="Chromosome"/>
</dbReference>
<accession>I1XIL9</accession>
<reference evidence="1 2" key="2">
    <citation type="journal article" date="2013" name="Int. J. Syst. Evol. Microbiol.">
        <title>Methylophaga nitratireducenticrescens sp. nov. and Methylophaga frappieri sp. nov., isolated from the biofilm of the methanol-fed denitrification system treating the seawater at the Montreal Biodome.</title>
        <authorList>
            <person name="Villeneuve C."/>
            <person name="Martineau C."/>
            <person name="Mauffrey F."/>
            <person name="Villemur R."/>
        </authorList>
    </citation>
    <scope>NUCLEOTIDE SEQUENCE [LARGE SCALE GENOMIC DNA]</scope>
    <source>
        <strain evidence="1 2">JAM1</strain>
    </source>
</reference>
<name>I1XIL9_METNJ</name>
<evidence type="ECO:0000313" key="2">
    <source>
        <dbReference type="Proteomes" id="UP000009144"/>
    </source>
</evidence>
<dbReference type="HOGENOM" id="CLU_3272659_0_0_6"/>
<organism evidence="1 2">
    <name type="scientific">Methylophaga nitratireducenticrescens</name>
    <dbReference type="NCBI Taxonomy" id="754476"/>
    <lineage>
        <taxon>Bacteria</taxon>
        <taxon>Pseudomonadati</taxon>
        <taxon>Pseudomonadota</taxon>
        <taxon>Gammaproteobacteria</taxon>
        <taxon>Thiotrichales</taxon>
        <taxon>Piscirickettsiaceae</taxon>
        <taxon>Methylophaga</taxon>
    </lineage>
</organism>
<proteinExistence type="predicted"/>